<accession>A0A8T0FU70</accession>
<reference evidence="2" key="1">
    <citation type="journal article" date="2020" name="bioRxiv">
        <title>Chromosome-level reference genome of the European wasp spider Argiope bruennichi: a resource for studies on range expansion and evolutionary adaptation.</title>
        <authorList>
            <person name="Sheffer M.M."/>
            <person name="Hoppe A."/>
            <person name="Krehenwinkel H."/>
            <person name="Uhl G."/>
            <person name="Kuss A.W."/>
            <person name="Jensen L."/>
            <person name="Jensen C."/>
            <person name="Gillespie R.G."/>
            <person name="Hoff K.J."/>
            <person name="Prost S."/>
        </authorList>
    </citation>
    <scope>NUCLEOTIDE SEQUENCE</scope>
</reference>
<dbReference type="Proteomes" id="UP000807504">
    <property type="component" value="Unassembled WGS sequence"/>
</dbReference>
<dbReference type="EMBL" id="JABXBU010000002">
    <property type="protein sequence ID" value="KAF8793748.1"/>
    <property type="molecule type" value="Genomic_DNA"/>
</dbReference>
<organism evidence="2 3">
    <name type="scientific">Argiope bruennichi</name>
    <name type="common">Wasp spider</name>
    <name type="synonym">Aranea bruennichi</name>
    <dbReference type="NCBI Taxonomy" id="94029"/>
    <lineage>
        <taxon>Eukaryota</taxon>
        <taxon>Metazoa</taxon>
        <taxon>Ecdysozoa</taxon>
        <taxon>Arthropoda</taxon>
        <taxon>Chelicerata</taxon>
        <taxon>Arachnida</taxon>
        <taxon>Araneae</taxon>
        <taxon>Araneomorphae</taxon>
        <taxon>Entelegynae</taxon>
        <taxon>Araneoidea</taxon>
        <taxon>Araneidae</taxon>
        <taxon>Argiope</taxon>
    </lineage>
</organism>
<sequence length="251" mass="28892">MHLLAWEKKKRQIKPSVLIWTVCADDILDVDSNTSELSTDYQINTVNEDFYTPYDERPSDMPSSRRAGPFYKRRPYSNPMPECASQQVCNAVFMRLKFVQPLCRCASAMKSPCSTRMHPNDGHTVNLLADKDGQKTQTLIKVCEDVDSVKMCQEPHDWMLLALQNVRTGKAHYLVVCKCPTYGIMEGPVLHTQPPYARIPGISVYGMLCVQGRKSRLHKENFPEVPWNKIFEVYNSTLTPRNNRMRREFGQ</sequence>
<keyword evidence="3" id="KW-1185">Reference proteome</keyword>
<dbReference type="Gene3D" id="2.20.20.160">
    <property type="match status" value="1"/>
</dbReference>
<protein>
    <submittedName>
        <fullName evidence="2">Uncharacterized protein</fullName>
    </submittedName>
</protein>
<comment type="caution">
    <text evidence="2">The sequence shown here is derived from an EMBL/GenBank/DDBJ whole genome shotgun (WGS) entry which is preliminary data.</text>
</comment>
<dbReference type="AlphaFoldDB" id="A0A8T0FU70"/>
<feature type="region of interest" description="Disordered" evidence="1">
    <location>
        <begin position="52"/>
        <end position="71"/>
    </location>
</feature>
<evidence type="ECO:0000256" key="1">
    <source>
        <dbReference type="SAM" id="MobiDB-lite"/>
    </source>
</evidence>
<name>A0A8T0FU70_ARGBR</name>
<evidence type="ECO:0000313" key="3">
    <source>
        <dbReference type="Proteomes" id="UP000807504"/>
    </source>
</evidence>
<evidence type="ECO:0000313" key="2">
    <source>
        <dbReference type="EMBL" id="KAF8793748.1"/>
    </source>
</evidence>
<proteinExistence type="predicted"/>
<gene>
    <name evidence="2" type="ORF">HNY73_001793</name>
</gene>
<reference evidence="2" key="2">
    <citation type="submission" date="2020-06" db="EMBL/GenBank/DDBJ databases">
        <authorList>
            <person name="Sheffer M."/>
        </authorList>
    </citation>
    <scope>NUCLEOTIDE SEQUENCE</scope>
</reference>